<keyword evidence="2" id="KW-1185">Reference proteome</keyword>
<sequence>MLKVKLDSLGLAPSLLMATIYSQLSTLAALTMQYTTAQIVYDCILYLSASLSFSHKTLRRLHVVVSLSPFALP</sequence>
<dbReference type="Proteomes" id="UP001175228">
    <property type="component" value="Unassembled WGS sequence"/>
</dbReference>
<proteinExistence type="predicted"/>
<evidence type="ECO:0000313" key="2">
    <source>
        <dbReference type="Proteomes" id="UP001175228"/>
    </source>
</evidence>
<accession>A0AA39QM93</accession>
<comment type="caution">
    <text evidence="1">The sequence shown here is derived from an EMBL/GenBank/DDBJ whole genome shotgun (WGS) entry which is preliminary data.</text>
</comment>
<gene>
    <name evidence="1" type="ORF">EDD18DRAFT_339581</name>
</gene>
<protein>
    <submittedName>
        <fullName evidence="1">Uncharacterized protein</fullName>
    </submittedName>
</protein>
<reference evidence="1" key="1">
    <citation type="submission" date="2023-06" db="EMBL/GenBank/DDBJ databases">
        <authorList>
            <consortium name="Lawrence Berkeley National Laboratory"/>
            <person name="Ahrendt S."/>
            <person name="Sahu N."/>
            <person name="Indic B."/>
            <person name="Wong-Bajracharya J."/>
            <person name="Merenyi Z."/>
            <person name="Ke H.-M."/>
            <person name="Monk M."/>
            <person name="Kocsube S."/>
            <person name="Drula E."/>
            <person name="Lipzen A."/>
            <person name="Balint B."/>
            <person name="Henrissat B."/>
            <person name="Andreopoulos B."/>
            <person name="Martin F.M."/>
            <person name="Harder C.B."/>
            <person name="Rigling D."/>
            <person name="Ford K.L."/>
            <person name="Foster G.D."/>
            <person name="Pangilinan J."/>
            <person name="Papanicolaou A."/>
            <person name="Barry K."/>
            <person name="LaButti K."/>
            <person name="Viragh M."/>
            <person name="Koriabine M."/>
            <person name="Yan M."/>
            <person name="Riley R."/>
            <person name="Champramary S."/>
            <person name="Plett K.L."/>
            <person name="Tsai I.J."/>
            <person name="Slot J."/>
            <person name="Sipos G."/>
            <person name="Plett J."/>
            <person name="Nagy L.G."/>
            <person name="Grigoriev I.V."/>
        </authorList>
    </citation>
    <scope>NUCLEOTIDE SEQUENCE</scope>
    <source>
        <strain evidence="1">HWK02</strain>
    </source>
</reference>
<dbReference type="EMBL" id="JAUEPU010000002">
    <property type="protein sequence ID" value="KAK0505548.1"/>
    <property type="molecule type" value="Genomic_DNA"/>
</dbReference>
<dbReference type="AlphaFoldDB" id="A0AA39QM93"/>
<organism evidence="1 2">
    <name type="scientific">Armillaria luteobubalina</name>
    <dbReference type="NCBI Taxonomy" id="153913"/>
    <lineage>
        <taxon>Eukaryota</taxon>
        <taxon>Fungi</taxon>
        <taxon>Dikarya</taxon>
        <taxon>Basidiomycota</taxon>
        <taxon>Agaricomycotina</taxon>
        <taxon>Agaricomycetes</taxon>
        <taxon>Agaricomycetidae</taxon>
        <taxon>Agaricales</taxon>
        <taxon>Marasmiineae</taxon>
        <taxon>Physalacriaceae</taxon>
        <taxon>Armillaria</taxon>
    </lineage>
</organism>
<name>A0AA39QM93_9AGAR</name>
<evidence type="ECO:0000313" key="1">
    <source>
        <dbReference type="EMBL" id="KAK0505548.1"/>
    </source>
</evidence>